<dbReference type="GO" id="GO:0003700">
    <property type="term" value="F:DNA-binding transcription factor activity"/>
    <property type="evidence" value="ECO:0007669"/>
    <property type="project" value="InterPro"/>
</dbReference>
<accession>A8MCF8</accession>
<dbReference type="InterPro" id="IPR000847">
    <property type="entry name" value="LysR_HTH_N"/>
</dbReference>
<feature type="domain" description="HTH lysR-type" evidence="1">
    <location>
        <begin position="18"/>
        <end position="79"/>
    </location>
</feature>
<organism evidence="3 4">
    <name type="scientific">Caldivirga maquilingensis (strain ATCC 700844 / DSM 13496 / JCM 10307 / IC-167)</name>
    <dbReference type="NCBI Taxonomy" id="397948"/>
    <lineage>
        <taxon>Archaea</taxon>
        <taxon>Thermoproteota</taxon>
        <taxon>Thermoprotei</taxon>
        <taxon>Thermoproteales</taxon>
        <taxon>Thermoproteaceae</taxon>
        <taxon>Caldivirga</taxon>
    </lineage>
</organism>
<dbReference type="AlphaFoldDB" id="A8MCF8"/>
<dbReference type="InterPro" id="IPR036388">
    <property type="entry name" value="WH-like_DNA-bd_sf"/>
</dbReference>
<proteinExistence type="predicted"/>
<dbReference type="Proteomes" id="UP000001137">
    <property type="component" value="Chromosome"/>
</dbReference>
<evidence type="ECO:0000313" key="4">
    <source>
        <dbReference type="Proteomes" id="UP000001137"/>
    </source>
</evidence>
<dbReference type="HOGENOM" id="CLU_064037_1_0_2"/>
<dbReference type="OrthoDB" id="31371at2157"/>
<evidence type="ECO:0000313" key="3">
    <source>
        <dbReference type="EMBL" id="ABW01464.1"/>
    </source>
</evidence>
<dbReference type="GeneID" id="5710148"/>
<dbReference type="eggNOG" id="arCOG00230">
    <property type="taxonomic scope" value="Archaea"/>
</dbReference>
<dbReference type="RefSeq" id="WP_012185684.1">
    <property type="nucleotide sequence ID" value="NC_009954.1"/>
</dbReference>
<dbReference type="Gene3D" id="1.10.10.10">
    <property type="entry name" value="Winged helix-like DNA-binding domain superfamily/Winged helix DNA-binding domain"/>
    <property type="match status" value="1"/>
</dbReference>
<dbReference type="InterPro" id="IPR036390">
    <property type="entry name" value="WH_DNA-bd_sf"/>
</dbReference>
<dbReference type="STRING" id="397948.Cmaq_0623"/>
<evidence type="ECO:0000259" key="2">
    <source>
        <dbReference type="Pfam" id="PF12727"/>
    </source>
</evidence>
<dbReference type="SUPFAM" id="SSF53850">
    <property type="entry name" value="Periplasmic binding protein-like II"/>
    <property type="match status" value="1"/>
</dbReference>
<dbReference type="PANTHER" id="PTHR38431:SF1">
    <property type="entry name" value="BLL2305 PROTEIN"/>
    <property type="match status" value="1"/>
</dbReference>
<gene>
    <name evidence="3" type="ordered locus">Cmaq_0623</name>
</gene>
<sequence length="311" mass="34311">MSSRIVRFRGVDIRIEVIELLKLIKKYGSLSKAAKLLNIPYSTAFRLIKEAEVALSEALVEGIRGGSGGGYSRLTKLGEELLLTFSEGDLRGRLIVASSHDELLSYILDNHASVTWVGSMNGLSMLLMNKAQVAGVHLSSIYGSNLSLLKALGVLDELTLVRGYGRVIGIGYREGLGSMSLKDLIDGVRKGRLIMVKRNPGSGTRLLSELWLRRMSISNPQSLSRVAWTHDDVAKAIIRGEADYGFITQYHAEKWGLGFIKITQEDYDIVVRRDSIDEAQQLLEALRGLRGLNIKGYLIGSDIGQIIELNH</sequence>
<name>A8MCF8_CALMQ</name>
<dbReference type="KEGG" id="cma:Cmaq_0623"/>
<dbReference type="InterPro" id="IPR024370">
    <property type="entry name" value="PBP_domain"/>
</dbReference>
<dbReference type="SUPFAM" id="SSF46785">
    <property type="entry name" value="Winged helix' DNA-binding domain"/>
    <property type="match status" value="1"/>
</dbReference>
<dbReference type="Pfam" id="PF12727">
    <property type="entry name" value="PBP_like"/>
    <property type="match status" value="1"/>
</dbReference>
<reference evidence="3 4" key="1">
    <citation type="submission" date="2007-10" db="EMBL/GenBank/DDBJ databases">
        <title>Complete sequence of Caldivirga maquilingensis IC-167.</title>
        <authorList>
            <consortium name="US DOE Joint Genome Institute"/>
            <person name="Copeland A."/>
            <person name="Lucas S."/>
            <person name="Lapidus A."/>
            <person name="Barry K."/>
            <person name="Glavina del Rio T."/>
            <person name="Dalin E."/>
            <person name="Tice H."/>
            <person name="Pitluck S."/>
            <person name="Saunders E."/>
            <person name="Brettin T."/>
            <person name="Bruce D."/>
            <person name="Detter J.C."/>
            <person name="Han C."/>
            <person name="Schmutz J."/>
            <person name="Larimer F."/>
            <person name="Land M."/>
            <person name="Hauser L."/>
            <person name="Kyrpides N."/>
            <person name="Ivanova N."/>
            <person name="Biddle J.F."/>
            <person name="Zhang Z."/>
            <person name="Fitz-Gibbon S.T."/>
            <person name="Lowe T.M."/>
            <person name="Saltikov C."/>
            <person name="House C.H."/>
            <person name="Richardson P."/>
        </authorList>
    </citation>
    <scope>NUCLEOTIDE SEQUENCE [LARGE SCALE GENOMIC DNA]</scope>
    <source>
        <strain evidence="4">ATCC 700844 / DSM 13496 / JCM 10307 / IC-167</strain>
    </source>
</reference>
<dbReference type="EMBL" id="CP000852">
    <property type="protein sequence ID" value="ABW01464.1"/>
    <property type="molecule type" value="Genomic_DNA"/>
</dbReference>
<feature type="domain" description="PBP" evidence="2">
    <location>
        <begin position="111"/>
        <end position="286"/>
    </location>
</feature>
<dbReference type="PANTHER" id="PTHR38431">
    <property type="entry name" value="BLL2305 PROTEIN"/>
    <property type="match status" value="1"/>
</dbReference>
<protein>
    <submittedName>
        <fullName evidence="3">Transcriptional regulator of molybdate metabolism, LysR family</fullName>
    </submittedName>
</protein>
<evidence type="ECO:0000259" key="1">
    <source>
        <dbReference type="Pfam" id="PF00126"/>
    </source>
</evidence>
<dbReference type="Pfam" id="PF00126">
    <property type="entry name" value="HTH_1"/>
    <property type="match status" value="1"/>
</dbReference>
<keyword evidence="4" id="KW-1185">Reference proteome</keyword>